<keyword evidence="3" id="KW-0472">Membrane</keyword>
<protein>
    <submittedName>
        <fullName evidence="5">Peptidase family M23</fullName>
    </submittedName>
</protein>
<dbReference type="RefSeq" id="WP_142715216.1">
    <property type="nucleotide sequence ID" value="NZ_FXTH01000013.1"/>
</dbReference>
<evidence type="ECO:0000259" key="4">
    <source>
        <dbReference type="Pfam" id="PF01551"/>
    </source>
</evidence>
<proteinExistence type="predicted"/>
<evidence type="ECO:0000313" key="5">
    <source>
        <dbReference type="EMBL" id="SMO78223.1"/>
    </source>
</evidence>
<dbReference type="InterPro" id="IPR016047">
    <property type="entry name" value="M23ase_b-sheet_dom"/>
</dbReference>
<dbReference type="PANTHER" id="PTHR21666">
    <property type="entry name" value="PEPTIDASE-RELATED"/>
    <property type="match status" value="1"/>
</dbReference>
<name>A0A521E2P3_9BACT</name>
<dbReference type="CDD" id="cd12797">
    <property type="entry name" value="M23_peptidase"/>
    <property type="match status" value="1"/>
</dbReference>
<dbReference type="InterPro" id="IPR011055">
    <property type="entry name" value="Dup_hybrid_motif"/>
</dbReference>
<dbReference type="Gene3D" id="3.10.450.350">
    <property type="match status" value="1"/>
</dbReference>
<keyword evidence="2" id="KW-0175">Coiled coil</keyword>
<sequence>MSLKNYYFYDEQNCEFVPVKYNKLERIVYTASVWLLCGVVLAGIGISILSFSIGTPAEIALKAENKALKEQLRLTQTSIKNLDQQVDELAEVDNEMYRSLLGMETISMDERQGGAGGADVYSEFDMYSEGTAEILKQTAQNLEGLERSIDIQKSSFEDIKSAYNENQKKMAHLPAIKPTGGGIVSGFGKRYHPILKYRRQHDGLDFSASVGSKVFVTGDGVVKHAARKGTFGRLLIVDHDFGYETYYAHLSSFAKDIRPGTRVKRGQLIGYSGNTGLSSGPHLHYEVHLDGEAVDPLHYLFVDVSPEEYEMYKAAAESSDRSMD</sequence>
<evidence type="ECO:0000256" key="2">
    <source>
        <dbReference type="SAM" id="Coils"/>
    </source>
</evidence>
<dbReference type="Pfam" id="PF01551">
    <property type="entry name" value="Peptidase_M23"/>
    <property type="match status" value="1"/>
</dbReference>
<accession>A0A521E2P3</accession>
<evidence type="ECO:0000256" key="3">
    <source>
        <dbReference type="SAM" id="Phobius"/>
    </source>
</evidence>
<dbReference type="InterPro" id="IPR050570">
    <property type="entry name" value="Cell_wall_metabolism_enzyme"/>
</dbReference>
<gene>
    <name evidence="5" type="ORF">SAMN06265218_1138</name>
</gene>
<dbReference type="GO" id="GO:0004222">
    <property type="term" value="F:metalloendopeptidase activity"/>
    <property type="evidence" value="ECO:0007669"/>
    <property type="project" value="TreeGrafter"/>
</dbReference>
<evidence type="ECO:0000313" key="6">
    <source>
        <dbReference type="Proteomes" id="UP000317593"/>
    </source>
</evidence>
<dbReference type="Proteomes" id="UP000317593">
    <property type="component" value="Unassembled WGS sequence"/>
</dbReference>
<keyword evidence="1" id="KW-0732">Signal</keyword>
<feature type="transmembrane region" description="Helical" evidence="3">
    <location>
        <begin position="27"/>
        <end position="53"/>
    </location>
</feature>
<keyword evidence="3" id="KW-0812">Transmembrane</keyword>
<evidence type="ECO:0000256" key="1">
    <source>
        <dbReference type="ARBA" id="ARBA00022729"/>
    </source>
</evidence>
<feature type="coiled-coil region" evidence="2">
    <location>
        <begin position="65"/>
        <end position="92"/>
    </location>
</feature>
<keyword evidence="6" id="KW-1185">Reference proteome</keyword>
<dbReference type="Gene3D" id="2.70.70.10">
    <property type="entry name" value="Glucose Permease (Domain IIA)"/>
    <property type="match status" value="1"/>
</dbReference>
<dbReference type="SUPFAM" id="SSF51261">
    <property type="entry name" value="Duplicated hybrid motif"/>
    <property type="match status" value="1"/>
</dbReference>
<dbReference type="PANTHER" id="PTHR21666:SF289">
    <property type="entry name" value="L-ALA--D-GLU ENDOPEPTIDASE"/>
    <property type="match status" value="1"/>
</dbReference>
<dbReference type="OrthoDB" id="9810477at2"/>
<dbReference type="AlphaFoldDB" id="A0A521E2P3"/>
<organism evidence="5 6">
    <name type="scientific">Fodinibius sediminis</name>
    <dbReference type="NCBI Taxonomy" id="1214077"/>
    <lineage>
        <taxon>Bacteria</taxon>
        <taxon>Pseudomonadati</taxon>
        <taxon>Balneolota</taxon>
        <taxon>Balneolia</taxon>
        <taxon>Balneolales</taxon>
        <taxon>Balneolaceae</taxon>
        <taxon>Fodinibius</taxon>
    </lineage>
</organism>
<dbReference type="EMBL" id="FXTH01000013">
    <property type="protein sequence ID" value="SMO78223.1"/>
    <property type="molecule type" value="Genomic_DNA"/>
</dbReference>
<reference evidence="5 6" key="1">
    <citation type="submission" date="2017-05" db="EMBL/GenBank/DDBJ databases">
        <authorList>
            <person name="Varghese N."/>
            <person name="Submissions S."/>
        </authorList>
    </citation>
    <scope>NUCLEOTIDE SEQUENCE [LARGE SCALE GENOMIC DNA]</scope>
    <source>
        <strain evidence="5 6">DSM 21194</strain>
    </source>
</reference>
<keyword evidence="3" id="KW-1133">Transmembrane helix</keyword>
<feature type="domain" description="M23ase beta-sheet core" evidence="4">
    <location>
        <begin position="200"/>
        <end position="296"/>
    </location>
</feature>